<name>A0AAD5DCG5_AMBAR</name>
<proteinExistence type="predicted"/>
<sequence>MIQASLHKITPPLPLPFTPTYPEFYPHQHFNRQAHYTAASHCLIDLHASVPPYQARLSSTRGSRGLGAALDVGMAERLVARWWWPGGAVGSQVVVVLPAGTTSKGRRRLMVMIVWGNYQEEEGGFHEDDQSKYYLSFISDLDRPETLAI</sequence>
<reference evidence="1" key="1">
    <citation type="submission" date="2022-06" db="EMBL/GenBank/DDBJ databases">
        <title>Uncovering the hologenomic basis of an extraordinary plant invasion.</title>
        <authorList>
            <person name="Bieker V.C."/>
            <person name="Martin M.D."/>
            <person name="Gilbert T."/>
            <person name="Hodgins K."/>
            <person name="Battlay P."/>
            <person name="Petersen B."/>
            <person name="Wilson J."/>
        </authorList>
    </citation>
    <scope>NUCLEOTIDE SEQUENCE</scope>
    <source>
        <strain evidence="1">AA19_3_7</strain>
        <tissue evidence="1">Leaf</tissue>
    </source>
</reference>
<accession>A0AAD5DCG5</accession>
<dbReference type="EMBL" id="JAMZMK010000145">
    <property type="protein sequence ID" value="KAI7757259.1"/>
    <property type="molecule type" value="Genomic_DNA"/>
</dbReference>
<protein>
    <submittedName>
        <fullName evidence="1">Uncharacterized protein</fullName>
    </submittedName>
</protein>
<gene>
    <name evidence="1" type="ORF">M8C21_021777</name>
</gene>
<comment type="caution">
    <text evidence="1">The sequence shown here is derived from an EMBL/GenBank/DDBJ whole genome shotgun (WGS) entry which is preliminary data.</text>
</comment>
<dbReference type="AlphaFoldDB" id="A0AAD5DCG5"/>
<keyword evidence="2" id="KW-1185">Reference proteome</keyword>
<organism evidence="1 2">
    <name type="scientific">Ambrosia artemisiifolia</name>
    <name type="common">Common ragweed</name>
    <dbReference type="NCBI Taxonomy" id="4212"/>
    <lineage>
        <taxon>Eukaryota</taxon>
        <taxon>Viridiplantae</taxon>
        <taxon>Streptophyta</taxon>
        <taxon>Embryophyta</taxon>
        <taxon>Tracheophyta</taxon>
        <taxon>Spermatophyta</taxon>
        <taxon>Magnoliopsida</taxon>
        <taxon>eudicotyledons</taxon>
        <taxon>Gunneridae</taxon>
        <taxon>Pentapetalae</taxon>
        <taxon>asterids</taxon>
        <taxon>campanulids</taxon>
        <taxon>Asterales</taxon>
        <taxon>Asteraceae</taxon>
        <taxon>Asteroideae</taxon>
        <taxon>Heliantheae alliance</taxon>
        <taxon>Heliantheae</taxon>
        <taxon>Ambrosia</taxon>
    </lineage>
</organism>
<dbReference type="Proteomes" id="UP001206925">
    <property type="component" value="Unassembled WGS sequence"/>
</dbReference>
<evidence type="ECO:0000313" key="1">
    <source>
        <dbReference type="EMBL" id="KAI7757259.1"/>
    </source>
</evidence>
<evidence type="ECO:0000313" key="2">
    <source>
        <dbReference type="Proteomes" id="UP001206925"/>
    </source>
</evidence>